<dbReference type="InterPro" id="IPR038763">
    <property type="entry name" value="DHH_sf"/>
</dbReference>
<dbReference type="SUPFAM" id="SSF64182">
    <property type="entry name" value="DHH phosphoesterases"/>
    <property type="match status" value="1"/>
</dbReference>
<feature type="domain" description="Single-stranded-DNA-specific exonuclease RecJ C-terminal" evidence="8">
    <location>
        <begin position="568"/>
        <end position="771"/>
    </location>
</feature>
<name>A0ABU6MJR3_9BACI</name>
<reference evidence="10 11" key="1">
    <citation type="submission" date="2023-03" db="EMBL/GenBank/DDBJ databases">
        <title>Bacillus Genome Sequencing.</title>
        <authorList>
            <person name="Dunlap C."/>
        </authorList>
    </citation>
    <scope>NUCLEOTIDE SEQUENCE [LARGE SCALE GENOMIC DNA]</scope>
    <source>
        <strain evidence="10 11">B-23453</strain>
    </source>
</reference>
<dbReference type="Proteomes" id="UP001341444">
    <property type="component" value="Unassembled WGS sequence"/>
</dbReference>
<dbReference type="RefSeq" id="WP_066261921.1">
    <property type="nucleotide sequence ID" value="NZ_JARMAB010000026.1"/>
</dbReference>
<dbReference type="InterPro" id="IPR003156">
    <property type="entry name" value="DHHA1_dom"/>
</dbReference>
<proteinExistence type="inferred from homology"/>
<organism evidence="10 11">
    <name type="scientific">Heyndrickxia acidicola</name>
    <dbReference type="NCBI Taxonomy" id="209389"/>
    <lineage>
        <taxon>Bacteria</taxon>
        <taxon>Bacillati</taxon>
        <taxon>Bacillota</taxon>
        <taxon>Bacilli</taxon>
        <taxon>Bacillales</taxon>
        <taxon>Bacillaceae</taxon>
        <taxon>Heyndrickxia</taxon>
    </lineage>
</organism>
<accession>A0ABU6MJR3</accession>
<evidence type="ECO:0000256" key="2">
    <source>
        <dbReference type="ARBA" id="ARBA00019841"/>
    </source>
</evidence>
<dbReference type="InterPro" id="IPR004610">
    <property type="entry name" value="RecJ"/>
</dbReference>
<dbReference type="PANTHER" id="PTHR30255">
    <property type="entry name" value="SINGLE-STRANDED-DNA-SPECIFIC EXONUCLEASE RECJ"/>
    <property type="match status" value="1"/>
</dbReference>
<comment type="caution">
    <text evidence="10">The sequence shown here is derived from an EMBL/GenBank/DDBJ whole genome shotgun (WGS) entry which is preliminary data.</text>
</comment>
<gene>
    <name evidence="10" type="primary">recJ</name>
    <name evidence="10" type="ORF">P4T90_17050</name>
</gene>
<evidence type="ECO:0000313" key="10">
    <source>
        <dbReference type="EMBL" id="MED1204755.1"/>
    </source>
</evidence>
<dbReference type="Pfam" id="PF01368">
    <property type="entry name" value="DHH"/>
    <property type="match status" value="1"/>
</dbReference>
<evidence type="ECO:0000256" key="1">
    <source>
        <dbReference type="ARBA" id="ARBA00005915"/>
    </source>
</evidence>
<dbReference type="NCBIfam" id="TIGR00644">
    <property type="entry name" value="recJ"/>
    <property type="match status" value="1"/>
</dbReference>
<evidence type="ECO:0000256" key="4">
    <source>
        <dbReference type="ARBA" id="ARBA00022801"/>
    </source>
</evidence>
<feature type="domain" description="DHHA1" evidence="7">
    <location>
        <begin position="346"/>
        <end position="439"/>
    </location>
</feature>
<sequence length="786" mass="88695">MLKSKTRWKVTEAESSALEELAAKVNITPLVAGLLINRGITDPEAARAFLFDQKKEFHDPFLLQDMKEAVERIKFAIEKKEPILVFGDYDADGVSSTTVLMSVLTDLGADTEFYIPNRFTEGYGPNEPAFRHAAESGKKLIITVDTGIAAVHEAQVAKELGMDLIITDHHEPGPVLPEALAIVHPKHPEGRYPFHELAGVGVAFKLAHALYGFVPDHLLDVVTIGTVADLVPLIGENRTLVKAGLKQLAKTERPGIQALCKVTGTELTEVSEETIGFVLAPRLNAAGRLDSADPAVELLMSTDMEDAVELAKQIDAMNKERQAIVNDMTTEAIEMVESQYPTDQNRVLVIGKEGWNPGVVGIVASRLVEKFYRPTIVLSFDLELNKAKGSARSIAGFNLFEHLSTCRELLPHFGGHPMAAGMTLSIDDVEELRNRMNKIAFEVLKKEDLIPVTEIDAVIKLEDIHLEALRELDMLAPYGTANPKPKVVIERVPIKQLRKIGAGDKHLKVSFGQDGAILDGIGFGMGEFADHISPISEASVMGELAINEWNNIRKPQIFMKDITVQDWQLFDIRGIKQWKKWVSTIPKTESQFILFQERSLETFKQALEGFPFYHIRDKDEASKHDIDGKAIVLFDLPSDESLLHLLVKGKKPERIYAFFHHEQDHFFSTFPTREHFKWYYGFLAKRKSFDLIRYGDQLAAYKGWSRETVDFISQVFFELDFVTIKDGLISIHPVKSKRDLSESTAYQKKEAQFKLENELLYSSYQDLKRWFDERIQWSVKHEEEVR</sequence>
<dbReference type="PANTHER" id="PTHR30255:SF2">
    <property type="entry name" value="SINGLE-STRANDED-DNA-SPECIFIC EXONUCLEASE RECJ"/>
    <property type="match status" value="1"/>
</dbReference>
<evidence type="ECO:0000259" key="9">
    <source>
        <dbReference type="Pfam" id="PF17768"/>
    </source>
</evidence>
<feature type="domain" description="DDH" evidence="6">
    <location>
        <begin position="83"/>
        <end position="226"/>
    </location>
</feature>
<keyword evidence="3" id="KW-0540">Nuclease</keyword>
<dbReference type="Pfam" id="PF17768">
    <property type="entry name" value="RecJ_OB"/>
    <property type="match status" value="1"/>
</dbReference>
<keyword evidence="5 10" id="KW-0269">Exonuclease</keyword>
<protein>
    <recommendedName>
        <fullName evidence="2">Single-stranded-DNA-specific exonuclease RecJ</fullName>
    </recommendedName>
</protein>
<dbReference type="EMBL" id="JARMAB010000026">
    <property type="protein sequence ID" value="MED1204755.1"/>
    <property type="molecule type" value="Genomic_DNA"/>
</dbReference>
<evidence type="ECO:0000259" key="7">
    <source>
        <dbReference type="Pfam" id="PF02272"/>
    </source>
</evidence>
<keyword evidence="4" id="KW-0378">Hydrolase</keyword>
<dbReference type="InterPro" id="IPR041122">
    <property type="entry name" value="RecJ_OB"/>
</dbReference>
<evidence type="ECO:0000259" key="8">
    <source>
        <dbReference type="Pfam" id="PF10141"/>
    </source>
</evidence>
<evidence type="ECO:0000256" key="3">
    <source>
        <dbReference type="ARBA" id="ARBA00022722"/>
    </source>
</evidence>
<feature type="domain" description="RecJ OB" evidence="9">
    <location>
        <begin position="455"/>
        <end position="561"/>
    </location>
</feature>
<dbReference type="Gene3D" id="3.90.1640.30">
    <property type="match status" value="1"/>
</dbReference>
<dbReference type="InterPro" id="IPR051673">
    <property type="entry name" value="SSDNA_exonuclease_RecJ"/>
</dbReference>
<dbReference type="InterPro" id="IPR001667">
    <property type="entry name" value="DDH_dom"/>
</dbReference>
<dbReference type="Pfam" id="PF02272">
    <property type="entry name" value="DHHA1"/>
    <property type="match status" value="1"/>
</dbReference>
<evidence type="ECO:0000256" key="5">
    <source>
        <dbReference type="ARBA" id="ARBA00022839"/>
    </source>
</evidence>
<dbReference type="InterPro" id="IPR018779">
    <property type="entry name" value="RecJ_C"/>
</dbReference>
<dbReference type="Gene3D" id="3.10.310.30">
    <property type="match status" value="1"/>
</dbReference>
<dbReference type="GO" id="GO:0004527">
    <property type="term" value="F:exonuclease activity"/>
    <property type="evidence" value="ECO:0007669"/>
    <property type="project" value="UniProtKB-KW"/>
</dbReference>
<comment type="similarity">
    <text evidence="1">Belongs to the RecJ family.</text>
</comment>
<keyword evidence="11" id="KW-1185">Reference proteome</keyword>
<dbReference type="Pfam" id="PF10141">
    <property type="entry name" value="ssDNA-exonuc_C"/>
    <property type="match status" value="1"/>
</dbReference>
<evidence type="ECO:0000313" key="11">
    <source>
        <dbReference type="Proteomes" id="UP001341444"/>
    </source>
</evidence>
<evidence type="ECO:0000259" key="6">
    <source>
        <dbReference type="Pfam" id="PF01368"/>
    </source>
</evidence>